<dbReference type="EMBL" id="RJSE01000007">
    <property type="protein sequence ID" value="RNL62957.1"/>
    <property type="molecule type" value="Genomic_DNA"/>
</dbReference>
<accession>A0A3N0CHM5</accession>
<comment type="caution">
    <text evidence="1">The sequence shown here is derived from an EMBL/GenBank/DDBJ whole genome shotgun (WGS) entry which is preliminary data.</text>
</comment>
<proteinExistence type="predicted"/>
<gene>
    <name evidence="1" type="ORF">EFK50_14630</name>
</gene>
<sequence>MINGDEIRRIHEILARIISAAELVELDQPHIVVCRDEATGSVSYSGPFTDGLAALEFAERERAVDVELNEGDPLSFSVAALYPTGRVGTG</sequence>
<evidence type="ECO:0000313" key="2">
    <source>
        <dbReference type="Proteomes" id="UP000267128"/>
    </source>
</evidence>
<protein>
    <submittedName>
        <fullName evidence="1">Uncharacterized protein</fullName>
    </submittedName>
</protein>
<dbReference type="RefSeq" id="WP_123228249.1">
    <property type="nucleotide sequence ID" value="NZ_RJSE01000007.1"/>
</dbReference>
<evidence type="ECO:0000313" key="1">
    <source>
        <dbReference type="EMBL" id="RNL62957.1"/>
    </source>
</evidence>
<reference evidence="1 2" key="1">
    <citation type="submission" date="2018-11" db="EMBL/GenBank/DDBJ databases">
        <authorList>
            <person name="Li F."/>
        </authorList>
    </citation>
    <scope>NUCLEOTIDE SEQUENCE [LARGE SCALE GENOMIC DNA]</scope>
    <source>
        <strain evidence="1 2">Gsoil 097</strain>
    </source>
</reference>
<keyword evidence="2" id="KW-1185">Reference proteome</keyword>
<dbReference type="AlphaFoldDB" id="A0A3N0CHM5"/>
<name>A0A3N0CHM5_9ACTN</name>
<organism evidence="1 2">
    <name type="scientific">Nocardioides marmoriginsengisoli</name>
    <dbReference type="NCBI Taxonomy" id="661483"/>
    <lineage>
        <taxon>Bacteria</taxon>
        <taxon>Bacillati</taxon>
        <taxon>Actinomycetota</taxon>
        <taxon>Actinomycetes</taxon>
        <taxon>Propionibacteriales</taxon>
        <taxon>Nocardioidaceae</taxon>
        <taxon>Nocardioides</taxon>
    </lineage>
</organism>
<dbReference type="Proteomes" id="UP000267128">
    <property type="component" value="Unassembled WGS sequence"/>
</dbReference>